<keyword evidence="1" id="KW-0812">Transmembrane</keyword>
<dbReference type="Pfam" id="PF04070">
    <property type="entry name" value="DUF378"/>
    <property type="match status" value="1"/>
</dbReference>
<evidence type="ECO:0000313" key="2">
    <source>
        <dbReference type="EMBL" id="MBU5590670.1"/>
    </source>
</evidence>
<dbReference type="EMBL" id="JAHLQL010000001">
    <property type="protein sequence ID" value="MBU5590670.1"/>
    <property type="molecule type" value="Genomic_DNA"/>
</dbReference>
<feature type="transmembrane region" description="Helical" evidence="1">
    <location>
        <begin position="12"/>
        <end position="33"/>
    </location>
</feature>
<feature type="transmembrane region" description="Helical" evidence="1">
    <location>
        <begin position="45"/>
        <end position="63"/>
    </location>
</feature>
<keyword evidence="1" id="KW-1133">Transmembrane helix</keyword>
<keyword evidence="3" id="KW-1185">Reference proteome</keyword>
<protein>
    <submittedName>
        <fullName evidence="2">DUF378 domain-containing protein</fullName>
    </submittedName>
</protein>
<gene>
    <name evidence="2" type="ORF">KQI89_02755</name>
</gene>
<evidence type="ECO:0000313" key="3">
    <source>
        <dbReference type="Proteomes" id="UP000736583"/>
    </source>
</evidence>
<organism evidence="2 3">
    <name type="scientific">Clostridium simiarum</name>
    <dbReference type="NCBI Taxonomy" id="2841506"/>
    <lineage>
        <taxon>Bacteria</taxon>
        <taxon>Bacillati</taxon>
        <taxon>Bacillota</taxon>
        <taxon>Clostridia</taxon>
        <taxon>Eubacteriales</taxon>
        <taxon>Clostridiaceae</taxon>
        <taxon>Clostridium</taxon>
    </lineage>
</organism>
<dbReference type="PANTHER" id="PTHR37304">
    <property type="entry name" value="MEMBRANE PROTEIN-RELATED"/>
    <property type="match status" value="1"/>
</dbReference>
<dbReference type="RefSeq" id="WP_216455794.1">
    <property type="nucleotide sequence ID" value="NZ_JAHLQL010000001.1"/>
</dbReference>
<sequence length="72" mass="7955">MYKLNILDKISFVLVILGAINMGLIGIADINFFNVLFGTVNVIERIVYILVGVSGLNLLIFVLKTKSIKISK</sequence>
<dbReference type="Proteomes" id="UP000736583">
    <property type="component" value="Unassembled WGS sequence"/>
</dbReference>
<dbReference type="PANTHER" id="PTHR37304:SF1">
    <property type="entry name" value="MEMBRANE PROTEIN"/>
    <property type="match status" value="1"/>
</dbReference>
<accession>A0ABS6EWR2</accession>
<comment type="caution">
    <text evidence="2">The sequence shown here is derived from an EMBL/GenBank/DDBJ whole genome shotgun (WGS) entry which is preliminary data.</text>
</comment>
<keyword evidence="1" id="KW-0472">Membrane</keyword>
<evidence type="ECO:0000256" key="1">
    <source>
        <dbReference type="SAM" id="Phobius"/>
    </source>
</evidence>
<name>A0ABS6EWR2_9CLOT</name>
<proteinExistence type="predicted"/>
<reference evidence="2 3" key="1">
    <citation type="submission" date="2021-06" db="EMBL/GenBank/DDBJ databases">
        <authorList>
            <person name="Sun Q."/>
            <person name="Li D."/>
        </authorList>
    </citation>
    <scope>NUCLEOTIDE SEQUENCE [LARGE SCALE GENOMIC DNA]</scope>
    <source>
        <strain evidence="2 3">MSJ-4</strain>
    </source>
</reference>
<dbReference type="InterPro" id="IPR007211">
    <property type="entry name" value="DUF378"/>
</dbReference>